<accession>A0A975TC49</accession>
<dbReference type="PANTHER" id="PTHR38764:SF1">
    <property type="entry name" value="ACYL CARRIER PROTEIN PHOSPHODIESTERASE"/>
    <property type="match status" value="1"/>
</dbReference>
<name>A0A975TC49_9NOST</name>
<gene>
    <name evidence="4" type="ORF">B6N60_04012</name>
</gene>
<dbReference type="PIRSF" id="PIRSF011489">
    <property type="entry name" value="DUF479"/>
    <property type="match status" value="1"/>
</dbReference>
<dbReference type="GO" id="GO:0008770">
    <property type="term" value="F:[acyl-carrier-protein] phosphodiesterase activity"/>
    <property type="evidence" value="ECO:0007669"/>
    <property type="project" value="InterPro"/>
</dbReference>
<dbReference type="Pfam" id="PF04336">
    <property type="entry name" value="ACP_PD"/>
    <property type="match status" value="1"/>
</dbReference>
<keyword evidence="1" id="KW-0444">Lipid biosynthesis</keyword>
<dbReference type="EMBL" id="CP021056">
    <property type="protein sequence ID" value="QXE25298.1"/>
    <property type="molecule type" value="Genomic_DNA"/>
</dbReference>
<protein>
    <recommendedName>
        <fullName evidence="6">Acyl carrier protein phosphodiesterase</fullName>
    </recommendedName>
</protein>
<evidence type="ECO:0000256" key="1">
    <source>
        <dbReference type="ARBA" id="ARBA00022516"/>
    </source>
</evidence>
<dbReference type="AlphaFoldDB" id="A0A975TC49"/>
<dbReference type="RefSeq" id="WP_190608881.1">
    <property type="nucleotide sequence ID" value="NZ_CP021056.1"/>
</dbReference>
<dbReference type="PANTHER" id="PTHR38764">
    <property type="entry name" value="ACYL CARRIER PROTEIN PHOSPHODIESTERASE"/>
    <property type="match status" value="1"/>
</dbReference>
<keyword evidence="2" id="KW-0378">Hydrolase</keyword>
<dbReference type="InterPro" id="IPR007431">
    <property type="entry name" value="ACP_PD"/>
</dbReference>
<dbReference type="Proteomes" id="UP000683511">
    <property type="component" value="Chromosome"/>
</dbReference>
<organism evidence="4 5">
    <name type="scientific">Richelia sinica FACHB-800</name>
    <dbReference type="NCBI Taxonomy" id="1357546"/>
    <lineage>
        <taxon>Bacteria</taxon>
        <taxon>Bacillati</taxon>
        <taxon>Cyanobacteriota</taxon>
        <taxon>Cyanophyceae</taxon>
        <taxon>Nostocales</taxon>
        <taxon>Nostocaceae</taxon>
        <taxon>Richelia</taxon>
    </lineage>
</organism>
<reference evidence="4" key="1">
    <citation type="submission" date="2017-04" db="EMBL/GenBank/DDBJ databases">
        <title>Genome deletions in a multicellular cyanobacterial endosymbiont for morphological adaptation in marine diatoms.</title>
        <authorList>
            <person name="Wang Y."/>
            <person name="Gao H."/>
            <person name="Li R."/>
            <person name="Xu X."/>
        </authorList>
    </citation>
    <scope>NUCLEOTIDE SEQUENCE</scope>
    <source>
        <strain evidence="4">FACHB 800</strain>
    </source>
</reference>
<dbReference type="KEGG" id="rsin:B6N60_04012"/>
<sequence length="197" mass="23179">MNWLAHLFLSEPNVEMRLGNLLADIVKGGERHQLNSTIQRGINCHQIIDQFTDNHLIVKRSKQRINSNYRRFAGIIVDIFYDHFLAANWSEYTTISLDDFTTEIYTSFQNYPGYLPVIVKEVITRVKDKDLLGSYRQIAGVENSLLRISKRLSLRQKKIFNLNPAIIELTSQYTEFQQDFQEFFPELHLYVKNWCLS</sequence>
<evidence type="ECO:0000313" key="4">
    <source>
        <dbReference type="EMBL" id="QXE25298.1"/>
    </source>
</evidence>
<evidence type="ECO:0000313" key="5">
    <source>
        <dbReference type="Proteomes" id="UP000683511"/>
    </source>
</evidence>
<proteinExistence type="predicted"/>
<keyword evidence="5" id="KW-1185">Reference proteome</keyword>
<evidence type="ECO:0008006" key="6">
    <source>
        <dbReference type="Google" id="ProtNLM"/>
    </source>
</evidence>
<evidence type="ECO:0000256" key="3">
    <source>
        <dbReference type="ARBA" id="ARBA00023098"/>
    </source>
</evidence>
<dbReference type="GO" id="GO:0006633">
    <property type="term" value="P:fatty acid biosynthetic process"/>
    <property type="evidence" value="ECO:0007669"/>
    <property type="project" value="InterPro"/>
</dbReference>
<keyword evidence="3" id="KW-0443">Lipid metabolism</keyword>
<evidence type="ECO:0000256" key="2">
    <source>
        <dbReference type="ARBA" id="ARBA00022801"/>
    </source>
</evidence>